<dbReference type="PRINTS" id="PR00461">
    <property type="entry name" value="PLPEROXIDASE"/>
</dbReference>
<keyword evidence="16 22" id="KW-0376">Hydrogen peroxide</keyword>
<keyword evidence="10 22" id="KW-0732">Signal</keyword>
<dbReference type="AlphaFoldDB" id="A0AAV5EB56"/>
<feature type="binding site" evidence="19">
    <location>
        <position position="68"/>
    </location>
    <ligand>
        <name>Ca(2+)</name>
        <dbReference type="ChEBI" id="CHEBI:29108"/>
        <label>1</label>
    </ligand>
</feature>
<dbReference type="InterPro" id="IPR033905">
    <property type="entry name" value="Secretory_peroxidase"/>
</dbReference>
<proteinExistence type="inferred from homology"/>
<comment type="cofactor">
    <cofactor evidence="19 22">
        <name>heme b</name>
        <dbReference type="ChEBI" id="CHEBI:60344"/>
    </cofactor>
    <text evidence="19 22">Binds 1 heme b (iron(II)-protoporphyrin IX) group per subunit.</text>
</comment>
<name>A0AAV5EB56_ELECO</name>
<feature type="binding site" description="axial binding residue" evidence="19">
    <location>
        <position position="195"/>
    </location>
    <ligand>
        <name>heme b</name>
        <dbReference type="ChEBI" id="CHEBI:60344"/>
    </ligand>
    <ligandPart>
        <name>Fe</name>
        <dbReference type="ChEBI" id="CHEBI:18248"/>
    </ligandPart>
</feature>
<gene>
    <name evidence="24" type="primary">gb06704</name>
    <name evidence="24" type="ORF">PR202_gb06704</name>
</gene>
<evidence type="ECO:0000256" key="20">
    <source>
        <dbReference type="PIRSR" id="PIRSR600823-4"/>
    </source>
</evidence>
<feature type="binding site" evidence="19">
    <location>
        <position position="253"/>
    </location>
    <ligand>
        <name>Ca(2+)</name>
        <dbReference type="ChEBI" id="CHEBI:29108"/>
        <label>2</label>
    </ligand>
</feature>
<evidence type="ECO:0000256" key="13">
    <source>
        <dbReference type="ARBA" id="ARBA00023004"/>
    </source>
</evidence>
<feature type="domain" description="Plant heme peroxidase family profile" evidence="23">
    <location>
        <begin position="26"/>
        <end position="326"/>
    </location>
</feature>
<feature type="binding site" evidence="19">
    <location>
        <position position="75"/>
    </location>
    <ligand>
        <name>Ca(2+)</name>
        <dbReference type="ChEBI" id="CHEBI:29108"/>
        <label>1</label>
    </ligand>
</feature>
<evidence type="ECO:0000313" key="24">
    <source>
        <dbReference type="EMBL" id="GJN19426.1"/>
    </source>
</evidence>
<dbReference type="Pfam" id="PF00141">
    <property type="entry name" value="peroxidase"/>
    <property type="match status" value="1"/>
</dbReference>
<sequence length="328" mass="33987">MASCSTVHCCLLLALCFLLSSAADGQLDTSFYASSCPGLEDIVSSGVGRAVAADRRMGASLVRLFFHDCFVQGCDASILLDDVPGTFVGEKTASPNINSVRGYDVIDAIKAAVEAACPSVVSCADILALAARDGIVQLGGPSWAVPLGRRDSTTASLAQANTDLPGPGSDLATLAASFAAKGLTPRDLTALSGAHTVGAARCRNFRARIYNAADDIIDPAFAARLRATCSAAASDATDGNLAPLDEQTPLDFDNAFYQDLVARRGLLHSDQQLFAGGLQDALVLLYSASSSLFFADFADAMVRLGSVGPPLTGTDGEIRANCRVVNRS</sequence>
<evidence type="ECO:0000256" key="5">
    <source>
        <dbReference type="ARBA" id="ARBA00012313"/>
    </source>
</evidence>
<comment type="similarity">
    <text evidence="22">Belongs to the peroxidase family. Classical plant (class III) peroxidase subfamily.</text>
</comment>
<keyword evidence="8 22" id="KW-0349">Heme</keyword>
<keyword evidence="9 19" id="KW-0479">Metal-binding</keyword>
<accession>A0AAV5EB56</accession>
<evidence type="ECO:0000256" key="14">
    <source>
        <dbReference type="ARBA" id="ARBA00023157"/>
    </source>
</evidence>
<dbReference type="EC" id="1.11.1.7" evidence="5 22"/>
<keyword evidence="6 22" id="KW-0964">Secreted</keyword>
<comment type="similarity">
    <text evidence="4">Belongs to the peroxidase family. Ascorbate peroxidase subfamily.</text>
</comment>
<feature type="binding site" evidence="19">
    <location>
        <position position="77"/>
    </location>
    <ligand>
        <name>Ca(2+)</name>
        <dbReference type="ChEBI" id="CHEBI:29108"/>
        <label>1</label>
    </ligand>
</feature>
<dbReference type="Gene3D" id="1.10.420.10">
    <property type="entry name" value="Peroxidase, domain 2"/>
    <property type="match status" value="1"/>
</dbReference>
<evidence type="ECO:0000313" key="25">
    <source>
        <dbReference type="Proteomes" id="UP001054889"/>
    </source>
</evidence>
<evidence type="ECO:0000256" key="9">
    <source>
        <dbReference type="ARBA" id="ARBA00022723"/>
    </source>
</evidence>
<dbReference type="GO" id="GO:0006979">
    <property type="term" value="P:response to oxidative stress"/>
    <property type="evidence" value="ECO:0007669"/>
    <property type="project" value="UniProtKB-UniRule"/>
</dbReference>
<dbReference type="FunFam" id="1.10.420.10:FF:000006">
    <property type="entry name" value="Peroxidase"/>
    <property type="match status" value="1"/>
</dbReference>
<feature type="active site" description="Proton acceptor" evidence="17">
    <location>
        <position position="67"/>
    </location>
</feature>
<dbReference type="PANTHER" id="PTHR31388:SF45">
    <property type="entry name" value="PEROXIDASE"/>
    <property type="match status" value="1"/>
</dbReference>
<evidence type="ECO:0000256" key="22">
    <source>
        <dbReference type="RuleBase" id="RU362060"/>
    </source>
</evidence>
<evidence type="ECO:0000256" key="18">
    <source>
        <dbReference type="PIRSR" id="PIRSR600823-2"/>
    </source>
</evidence>
<keyword evidence="13 19" id="KW-0408">Iron</keyword>
<keyword evidence="12 22" id="KW-0560">Oxidoreductase</keyword>
<feature type="chain" id="PRO_5043086249" description="Peroxidase" evidence="22">
    <location>
        <begin position="23"/>
        <end position="328"/>
    </location>
</feature>
<evidence type="ECO:0000256" key="17">
    <source>
        <dbReference type="PIRSR" id="PIRSR600823-1"/>
    </source>
</evidence>
<dbReference type="SUPFAM" id="SSF48113">
    <property type="entry name" value="Heme-dependent peroxidases"/>
    <property type="match status" value="1"/>
</dbReference>
<feature type="signal peptide" evidence="22">
    <location>
        <begin position="1"/>
        <end position="22"/>
    </location>
</feature>
<evidence type="ECO:0000256" key="3">
    <source>
        <dbReference type="ARBA" id="ARBA00004613"/>
    </source>
</evidence>
<evidence type="ECO:0000256" key="12">
    <source>
        <dbReference type="ARBA" id="ARBA00023002"/>
    </source>
</evidence>
<evidence type="ECO:0000256" key="10">
    <source>
        <dbReference type="ARBA" id="ARBA00022729"/>
    </source>
</evidence>
<dbReference type="CDD" id="cd00693">
    <property type="entry name" value="secretory_peroxidase"/>
    <property type="match status" value="1"/>
</dbReference>
<dbReference type="InterPro" id="IPR019793">
    <property type="entry name" value="Peroxidases_heam-ligand_BS"/>
</dbReference>
<dbReference type="GO" id="GO:0020037">
    <property type="term" value="F:heme binding"/>
    <property type="evidence" value="ECO:0007669"/>
    <property type="project" value="UniProtKB-UniRule"/>
</dbReference>
<reference evidence="24" key="1">
    <citation type="journal article" date="2018" name="DNA Res.">
        <title>Multiple hybrid de novo genome assembly of finger millet, an orphan allotetraploid crop.</title>
        <authorList>
            <person name="Hatakeyama M."/>
            <person name="Aluri S."/>
            <person name="Balachadran M.T."/>
            <person name="Sivarajan S.R."/>
            <person name="Patrignani A."/>
            <person name="Gruter S."/>
            <person name="Poveda L."/>
            <person name="Shimizu-Inatsugi R."/>
            <person name="Baeten J."/>
            <person name="Francoijs K.J."/>
            <person name="Nataraja K.N."/>
            <person name="Reddy Y.A.N."/>
            <person name="Phadnis S."/>
            <person name="Ravikumar R.L."/>
            <person name="Schlapbach R."/>
            <person name="Sreeman S.M."/>
            <person name="Shimizu K.K."/>
        </authorList>
    </citation>
    <scope>NUCLEOTIDE SEQUENCE</scope>
</reference>
<feature type="binding site" evidence="19">
    <location>
        <position position="248"/>
    </location>
    <ligand>
        <name>Ca(2+)</name>
        <dbReference type="ChEBI" id="CHEBI:29108"/>
        <label>2</label>
    </ligand>
</feature>
<dbReference type="GO" id="GO:0140825">
    <property type="term" value="F:lactoperoxidase activity"/>
    <property type="evidence" value="ECO:0007669"/>
    <property type="project" value="UniProtKB-EC"/>
</dbReference>
<dbReference type="Proteomes" id="UP001054889">
    <property type="component" value="Unassembled WGS sequence"/>
</dbReference>
<dbReference type="InterPro" id="IPR002016">
    <property type="entry name" value="Haem_peroxidase"/>
</dbReference>
<feature type="disulfide bond" evidence="21">
    <location>
        <begin position="36"/>
        <end position="117"/>
    </location>
</feature>
<feature type="binding site" evidence="19">
    <location>
        <position position="245"/>
    </location>
    <ligand>
        <name>Ca(2+)</name>
        <dbReference type="ChEBI" id="CHEBI:29108"/>
        <label>2</label>
    </ligand>
</feature>
<keyword evidence="7 22" id="KW-0575">Peroxidase</keyword>
<evidence type="ECO:0000256" key="1">
    <source>
        <dbReference type="ARBA" id="ARBA00000189"/>
    </source>
</evidence>
<dbReference type="PANTHER" id="PTHR31388">
    <property type="entry name" value="PEROXIDASE 72-RELATED"/>
    <property type="match status" value="1"/>
</dbReference>
<evidence type="ECO:0000256" key="2">
    <source>
        <dbReference type="ARBA" id="ARBA00002322"/>
    </source>
</evidence>
<feature type="disulfide bond" evidence="21">
    <location>
        <begin position="202"/>
        <end position="229"/>
    </location>
</feature>
<feature type="binding site" evidence="19">
    <location>
        <position position="196"/>
    </location>
    <ligand>
        <name>Ca(2+)</name>
        <dbReference type="ChEBI" id="CHEBI:29108"/>
        <label>2</label>
    </ligand>
</feature>
<evidence type="ECO:0000256" key="4">
    <source>
        <dbReference type="ARBA" id="ARBA00006873"/>
    </source>
</evidence>
<reference evidence="24" key="2">
    <citation type="submission" date="2021-12" db="EMBL/GenBank/DDBJ databases">
        <title>Resequencing data analysis of finger millet.</title>
        <authorList>
            <person name="Hatakeyama M."/>
            <person name="Aluri S."/>
            <person name="Balachadran M.T."/>
            <person name="Sivarajan S.R."/>
            <person name="Poveda L."/>
            <person name="Shimizu-Inatsugi R."/>
            <person name="Schlapbach R."/>
            <person name="Sreeman S.M."/>
            <person name="Shimizu K.K."/>
        </authorList>
    </citation>
    <scope>NUCLEOTIDE SEQUENCE</scope>
</reference>
<dbReference type="EMBL" id="BQKI01000074">
    <property type="protein sequence ID" value="GJN19426.1"/>
    <property type="molecule type" value="Genomic_DNA"/>
</dbReference>
<keyword evidence="25" id="KW-1185">Reference proteome</keyword>
<dbReference type="InterPro" id="IPR019794">
    <property type="entry name" value="Peroxidases_AS"/>
</dbReference>
<dbReference type="InterPro" id="IPR010255">
    <property type="entry name" value="Haem_peroxidase_sf"/>
</dbReference>
<feature type="binding site" evidence="18">
    <location>
        <position position="165"/>
    </location>
    <ligand>
        <name>substrate</name>
    </ligand>
</feature>
<dbReference type="GO" id="GO:0042744">
    <property type="term" value="P:hydrogen peroxide catabolic process"/>
    <property type="evidence" value="ECO:0007669"/>
    <property type="project" value="UniProtKB-KW"/>
</dbReference>
<dbReference type="InterPro" id="IPR000823">
    <property type="entry name" value="Peroxidase_pln"/>
</dbReference>
<comment type="function">
    <text evidence="2">Removal of H(2)O(2), oxidation of toxic reductants, biosynthesis and degradation of lignin, suberization, auxin catabolism, response to environmental stresses such as wounding, pathogen attack and oxidative stress. These functions might be dependent on each isozyme/isoform in each plant tissue.</text>
</comment>
<feature type="disulfide bond" evidence="21">
    <location>
        <begin position="123"/>
        <end position="322"/>
    </location>
</feature>
<dbReference type="PRINTS" id="PR00458">
    <property type="entry name" value="PEROXIDASE"/>
</dbReference>
<keyword evidence="15" id="KW-0325">Glycoprotein</keyword>
<dbReference type="FunFam" id="1.10.520.10:FF:000006">
    <property type="entry name" value="Peroxidase"/>
    <property type="match status" value="1"/>
</dbReference>
<dbReference type="GO" id="GO:0005576">
    <property type="term" value="C:extracellular region"/>
    <property type="evidence" value="ECO:0007669"/>
    <property type="project" value="UniProtKB-SubCell"/>
</dbReference>
<evidence type="ECO:0000256" key="11">
    <source>
        <dbReference type="ARBA" id="ARBA00022837"/>
    </source>
</evidence>
<comment type="subcellular location">
    <subcellularLocation>
        <location evidence="3 22">Secreted</location>
    </subcellularLocation>
</comment>
<comment type="catalytic activity">
    <reaction evidence="1 22">
        <text>2 a phenolic donor + H2O2 = 2 a phenolic radical donor + 2 H2O</text>
        <dbReference type="Rhea" id="RHEA:56136"/>
        <dbReference type="ChEBI" id="CHEBI:15377"/>
        <dbReference type="ChEBI" id="CHEBI:16240"/>
        <dbReference type="ChEBI" id="CHEBI:139520"/>
        <dbReference type="ChEBI" id="CHEBI:139521"/>
        <dbReference type="EC" id="1.11.1.7"/>
    </reaction>
</comment>
<evidence type="ECO:0000256" key="8">
    <source>
        <dbReference type="ARBA" id="ARBA00022617"/>
    </source>
</evidence>
<evidence type="ECO:0000256" key="21">
    <source>
        <dbReference type="PIRSR" id="PIRSR600823-5"/>
    </source>
</evidence>
<dbReference type="PROSITE" id="PS00436">
    <property type="entry name" value="PEROXIDASE_2"/>
    <property type="match status" value="1"/>
</dbReference>
<keyword evidence="14 21" id="KW-1015">Disulfide bond</keyword>
<comment type="caution">
    <text evidence="24">The sequence shown here is derived from an EMBL/GenBank/DDBJ whole genome shotgun (WGS) entry which is preliminary data.</text>
</comment>
<dbReference type="Gene3D" id="1.10.520.10">
    <property type="match status" value="1"/>
</dbReference>
<protein>
    <recommendedName>
        <fullName evidence="5 22">Peroxidase</fullName>
        <ecNumber evidence="5 22">1.11.1.7</ecNumber>
    </recommendedName>
</protein>
<feature type="site" description="Transition state stabilizer" evidence="20">
    <location>
        <position position="63"/>
    </location>
</feature>
<comment type="cofactor">
    <cofactor evidence="19 22">
        <name>Ca(2+)</name>
        <dbReference type="ChEBI" id="CHEBI:29108"/>
    </cofactor>
    <text evidence="19 22">Binds 2 calcium ions per subunit.</text>
</comment>
<dbReference type="PROSITE" id="PS00435">
    <property type="entry name" value="PEROXIDASE_1"/>
    <property type="match status" value="1"/>
</dbReference>
<dbReference type="PROSITE" id="PS50873">
    <property type="entry name" value="PEROXIDASE_4"/>
    <property type="match status" value="1"/>
</dbReference>
<feature type="disulfide bond" evidence="21">
    <location>
        <begin position="69"/>
        <end position="74"/>
    </location>
</feature>
<feature type="binding site" evidence="19">
    <location>
        <position position="90"/>
    </location>
    <ligand>
        <name>Ca(2+)</name>
        <dbReference type="ChEBI" id="CHEBI:29108"/>
        <label>1</label>
    </ligand>
</feature>
<feature type="binding site" evidence="19">
    <location>
        <position position="73"/>
    </location>
    <ligand>
        <name>Ca(2+)</name>
        <dbReference type="ChEBI" id="CHEBI:29108"/>
        <label>1</label>
    </ligand>
</feature>
<evidence type="ECO:0000256" key="15">
    <source>
        <dbReference type="ARBA" id="ARBA00023180"/>
    </source>
</evidence>
<evidence type="ECO:0000256" key="6">
    <source>
        <dbReference type="ARBA" id="ARBA00022525"/>
    </source>
</evidence>
<keyword evidence="11 19" id="KW-0106">Calcium</keyword>
<organism evidence="24 25">
    <name type="scientific">Eleusine coracana subsp. coracana</name>
    <dbReference type="NCBI Taxonomy" id="191504"/>
    <lineage>
        <taxon>Eukaryota</taxon>
        <taxon>Viridiplantae</taxon>
        <taxon>Streptophyta</taxon>
        <taxon>Embryophyta</taxon>
        <taxon>Tracheophyta</taxon>
        <taxon>Spermatophyta</taxon>
        <taxon>Magnoliopsida</taxon>
        <taxon>Liliopsida</taxon>
        <taxon>Poales</taxon>
        <taxon>Poaceae</taxon>
        <taxon>PACMAD clade</taxon>
        <taxon>Chloridoideae</taxon>
        <taxon>Cynodonteae</taxon>
        <taxon>Eleusininae</taxon>
        <taxon>Eleusine</taxon>
    </lineage>
</organism>
<feature type="binding site" evidence="19">
    <location>
        <position position="71"/>
    </location>
    <ligand>
        <name>Ca(2+)</name>
        <dbReference type="ChEBI" id="CHEBI:29108"/>
        <label>1</label>
    </ligand>
</feature>
<evidence type="ECO:0000259" key="23">
    <source>
        <dbReference type="PROSITE" id="PS50873"/>
    </source>
</evidence>
<dbReference type="GO" id="GO:0046872">
    <property type="term" value="F:metal ion binding"/>
    <property type="evidence" value="ECO:0007669"/>
    <property type="project" value="UniProtKB-UniRule"/>
</dbReference>
<evidence type="ECO:0000256" key="16">
    <source>
        <dbReference type="ARBA" id="ARBA00023324"/>
    </source>
</evidence>
<evidence type="ECO:0000256" key="19">
    <source>
        <dbReference type="PIRSR" id="PIRSR600823-3"/>
    </source>
</evidence>
<evidence type="ECO:0000256" key="7">
    <source>
        <dbReference type="ARBA" id="ARBA00022559"/>
    </source>
</evidence>